<dbReference type="InterPro" id="IPR041698">
    <property type="entry name" value="Methyltransf_25"/>
</dbReference>
<dbReference type="InterPro" id="IPR029063">
    <property type="entry name" value="SAM-dependent_MTases_sf"/>
</dbReference>
<gene>
    <name evidence="3" type="ORF">J2S05_001734</name>
</gene>
<name>A0ABT9YGF0_9BACI</name>
<comment type="caution">
    <text evidence="3">The sequence shown here is derived from an EMBL/GenBank/DDBJ whole genome shotgun (WGS) entry which is preliminary data.</text>
</comment>
<dbReference type="GO" id="GO:0008168">
    <property type="term" value="F:methyltransferase activity"/>
    <property type="evidence" value="ECO:0007669"/>
    <property type="project" value="UniProtKB-KW"/>
</dbReference>
<evidence type="ECO:0000256" key="1">
    <source>
        <dbReference type="ARBA" id="ARBA00022679"/>
    </source>
</evidence>
<dbReference type="RefSeq" id="WP_306981827.1">
    <property type="nucleotide sequence ID" value="NZ_JAUSUA010000002.1"/>
</dbReference>
<protein>
    <submittedName>
        <fullName evidence="3">2-polyprenyl-3-methyl-5-hydroxy-6-metoxy-1, 4-benzoquinol methylase</fullName>
    </submittedName>
</protein>
<organism evidence="3 4">
    <name type="scientific">Alkalicoccobacillus murimartini</name>
    <dbReference type="NCBI Taxonomy" id="171685"/>
    <lineage>
        <taxon>Bacteria</taxon>
        <taxon>Bacillati</taxon>
        <taxon>Bacillota</taxon>
        <taxon>Bacilli</taxon>
        <taxon>Bacillales</taxon>
        <taxon>Bacillaceae</taxon>
        <taxon>Alkalicoccobacillus</taxon>
    </lineage>
</organism>
<feature type="domain" description="Methyltransferase" evidence="2">
    <location>
        <begin position="42"/>
        <end position="136"/>
    </location>
</feature>
<dbReference type="GO" id="GO:0032259">
    <property type="term" value="P:methylation"/>
    <property type="evidence" value="ECO:0007669"/>
    <property type="project" value="UniProtKB-KW"/>
</dbReference>
<dbReference type="SUPFAM" id="SSF53335">
    <property type="entry name" value="S-adenosyl-L-methionine-dependent methyltransferases"/>
    <property type="match status" value="1"/>
</dbReference>
<evidence type="ECO:0000313" key="3">
    <source>
        <dbReference type="EMBL" id="MDQ0206935.1"/>
    </source>
</evidence>
<evidence type="ECO:0000259" key="2">
    <source>
        <dbReference type="Pfam" id="PF13649"/>
    </source>
</evidence>
<accession>A0ABT9YGF0</accession>
<dbReference type="CDD" id="cd02440">
    <property type="entry name" value="AdoMet_MTases"/>
    <property type="match status" value="1"/>
</dbReference>
<dbReference type="PANTHER" id="PTHR43861">
    <property type="entry name" value="TRANS-ACONITATE 2-METHYLTRANSFERASE-RELATED"/>
    <property type="match status" value="1"/>
</dbReference>
<keyword evidence="4" id="KW-1185">Reference proteome</keyword>
<sequence>MSKLNVETWNNVYSEGRSLLQYPDEIIISSLNKNKGKFTNGLDIACGAGRHTFLMNDFGIEAKGIDSSVAAIAYANKKAEELGLLSTTFENKLVQDLTETSEFYDVIIVWGLIHYLEEQEQTDLINKVYSMLKPGGVLLSTLRSKQDSRMDKGLHVEGDKFLVDYFDRKSDSPKQTIMYFWDEAGVRDKLDMFKDVSLGHRSVDPIGDLGHTMAHWLIEARK</sequence>
<dbReference type="Gene3D" id="3.40.50.150">
    <property type="entry name" value="Vaccinia Virus protein VP39"/>
    <property type="match status" value="1"/>
</dbReference>
<keyword evidence="1" id="KW-0808">Transferase</keyword>
<proteinExistence type="predicted"/>
<dbReference type="Proteomes" id="UP001225034">
    <property type="component" value="Unassembled WGS sequence"/>
</dbReference>
<dbReference type="EMBL" id="JAUSUA010000002">
    <property type="protein sequence ID" value="MDQ0206935.1"/>
    <property type="molecule type" value="Genomic_DNA"/>
</dbReference>
<dbReference type="Pfam" id="PF13649">
    <property type="entry name" value="Methyltransf_25"/>
    <property type="match status" value="1"/>
</dbReference>
<reference evidence="3 4" key="1">
    <citation type="submission" date="2023-07" db="EMBL/GenBank/DDBJ databases">
        <title>Genomic Encyclopedia of Type Strains, Phase IV (KMG-IV): sequencing the most valuable type-strain genomes for metagenomic binning, comparative biology and taxonomic classification.</title>
        <authorList>
            <person name="Goeker M."/>
        </authorList>
    </citation>
    <scope>NUCLEOTIDE SEQUENCE [LARGE SCALE GENOMIC DNA]</scope>
    <source>
        <strain evidence="3 4">DSM 19154</strain>
    </source>
</reference>
<evidence type="ECO:0000313" key="4">
    <source>
        <dbReference type="Proteomes" id="UP001225034"/>
    </source>
</evidence>
<keyword evidence="3" id="KW-0489">Methyltransferase</keyword>